<dbReference type="EMBL" id="NPEX01000023">
    <property type="protein sequence ID" value="RAI45160.1"/>
    <property type="molecule type" value="Genomic_DNA"/>
</dbReference>
<name>A0A327L252_9BRAD</name>
<dbReference type="InterPro" id="IPR029063">
    <property type="entry name" value="SAM-dependent_MTases_sf"/>
</dbReference>
<dbReference type="AlphaFoldDB" id="A0A327L252"/>
<keyword evidence="3" id="KW-1185">Reference proteome</keyword>
<accession>A0A327L252</accession>
<organism evidence="2 3">
    <name type="scientific">Rhodoplanes roseus</name>
    <dbReference type="NCBI Taxonomy" id="29409"/>
    <lineage>
        <taxon>Bacteria</taxon>
        <taxon>Pseudomonadati</taxon>
        <taxon>Pseudomonadota</taxon>
        <taxon>Alphaproteobacteria</taxon>
        <taxon>Hyphomicrobiales</taxon>
        <taxon>Nitrobacteraceae</taxon>
        <taxon>Rhodoplanes</taxon>
    </lineage>
</organism>
<protein>
    <recommendedName>
        <fullName evidence="4">Spermidine synthase</fullName>
    </recommendedName>
</protein>
<comment type="caution">
    <text evidence="2">The sequence shown here is derived from an EMBL/GenBank/DDBJ whole genome shotgun (WGS) entry which is preliminary data.</text>
</comment>
<proteinExistence type="predicted"/>
<dbReference type="Gene3D" id="3.40.50.150">
    <property type="entry name" value="Vaccinia Virus protein VP39"/>
    <property type="match status" value="1"/>
</dbReference>
<dbReference type="Pfam" id="PF01564">
    <property type="entry name" value="Spermine_synth"/>
    <property type="match status" value="1"/>
</dbReference>
<evidence type="ECO:0000256" key="1">
    <source>
        <dbReference type="ARBA" id="ARBA00023115"/>
    </source>
</evidence>
<dbReference type="PANTHER" id="PTHR43317">
    <property type="entry name" value="THERMOSPERMINE SYNTHASE ACAULIS5"/>
    <property type="match status" value="1"/>
</dbReference>
<dbReference type="PANTHER" id="PTHR43317:SF3">
    <property type="entry name" value="BLR2883 PROTEIN"/>
    <property type="match status" value="1"/>
</dbReference>
<dbReference type="OrthoDB" id="9793351at2"/>
<reference evidence="2 3" key="1">
    <citation type="submission" date="2017-07" db="EMBL/GenBank/DDBJ databases">
        <title>Draft Genome Sequences of Select Purple Nonsulfur Bacteria.</title>
        <authorList>
            <person name="Lasarre B."/>
            <person name="Mckinlay J.B."/>
        </authorList>
    </citation>
    <scope>NUCLEOTIDE SEQUENCE [LARGE SCALE GENOMIC DNA]</scope>
    <source>
        <strain evidence="2 3">DSM 5909</strain>
    </source>
</reference>
<evidence type="ECO:0000313" key="3">
    <source>
        <dbReference type="Proteomes" id="UP000249130"/>
    </source>
</evidence>
<dbReference type="RefSeq" id="WP_111418043.1">
    <property type="nucleotide sequence ID" value="NZ_NPEX01000023.1"/>
</dbReference>
<dbReference type="SUPFAM" id="SSF53335">
    <property type="entry name" value="S-adenosyl-L-methionine-dependent methyltransferases"/>
    <property type="match status" value="1"/>
</dbReference>
<dbReference type="Proteomes" id="UP000249130">
    <property type="component" value="Unassembled WGS sequence"/>
</dbReference>
<sequence length="225" mass="23878">MIPWTLRDSTDIPEGGTLRLMQRGAEFSIMLGSVELMNSRRGGSEEALGTLACQRMFGRTRPEILIGGLGMGFTLRAALAALADDAHITVAELVPAVVAWARGPMAEVFRGCLDDPRVAIVETDVGRVIRSARTRFDAILLDVDNGPDGLSRTGNDGLYDAPGLAAASTALRPGGVLAVWSARPDKAFGQRLRRAGFAVDETSARSRTGRGARHVIWLAAKPAAA</sequence>
<keyword evidence="1" id="KW-0620">Polyamine biosynthesis</keyword>
<gene>
    <name evidence="2" type="ORF">CH341_05555</name>
</gene>
<evidence type="ECO:0008006" key="4">
    <source>
        <dbReference type="Google" id="ProtNLM"/>
    </source>
</evidence>
<dbReference type="GO" id="GO:0006596">
    <property type="term" value="P:polyamine biosynthetic process"/>
    <property type="evidence" value="ECO:0007669"/>
    <property type="project" value="UniProtKB-KW"/>
</dbReference>
<evidence type="ECO:0000313" key="2">
    <source>
        <dbReference type="EMBL" id="RAI45160.1"/>
    </source>
</evidence>